<comment type="catalytic activity">
    <reaction evidence="12">
        <text>K(+)(in) = K(+)(out)</text>
        <dbReference type="Rhea" id="RHEA:29463"/>
        <dbReference type="ChEBI" id="CHEBI:29103"/>
    </reaction>
</comment>
<evidence type="ECO:0000256" key="1">
    <source>
        <dbReference type="ARBA" id="ARBA00004141"/>
    </source>
</evidence>
<dbReference type="GO" id="GO:0005267">
    <property type="term" value="F:potassium channel activity"/>
    <property type="evidence" value="ECO:0007669"/>
    <property type="project" value="UniProtKB-KW"/>
</dbReference>
<keyword evidence="5 13" id="KW-0812">Transmembrane</keyword>
<evidence type="ECO:0000256" key="12">
    <source>
        <dbReference type="ARBA" id="ARBA00034430"/>
    </source>
</evidence>
<accession>A0AAX1K4F5</accession>
<comment type="subcellular location">
    <subcellularLocation>
        <location evidence="1">Membrane</location>
        <topology evidence="1">Multi-pass membrane protein</topology>
    </subcellularLocation>
</comment>
<evidence type="ECO:0000256" key="5">
    <source>
        <dbReference type="ARBA" id="ARBA00022692"/>
    </source>
</evidence>
<keyword evidence="8 13" id="KW-1133">Transmembrane helix</keyword>
<evidence type="ECO:0000256" key="10">
    <source>
        <dbReference type="ARBA" id="ARBA00023136"/>
    </source>
</evidence>
<evidence type="ECO:0000256" key="4">
    <source>
        <dbReference type="ARBA" id="ARBA00022538"/>
    </source>
</evidence>
<dbReference type="EMBL" id="CP066294">
    <property type="protein sequence ID" value="QQL47996.1"/>
    <property type="molecule type" value="Genomic_DNA"/>
</dbReference>
<feature type="transmembrane region" description="Helical" evidence="13">
    <location>
        <begin position="7"/>
        <end position="23"/>
    </location>
</feature>
<keyword evidence="11" id="KW-0407">Ion channel</keyword>
<keyword evidence="3" id="KW-0813">Transport</keyword>
<feature type="transmembrane region" description="Helical" evidence="13">
    <location>
        <begin position="154"/>
        <end position="184"/>
    </location>
</feature>
<evidence type="ECO:0000256" key="6">
    <source>
        <dbReference type="ARBA" id="ARBA00022826"/>
    </source>
</evidence>
<evidence type="ECO:0000256" key="9">
    <source>
        <dbReference type="ARBA" id="ARBA00023065"/>
    </source>
</evidence>
<evidence type="ECO:0000256" key="8">
    <source>
        <dbReference type="ARBA" id="ARBA00022989"/>
    </source>
</evidence>
<comment type="similarity">
    <text evidence="2">Belongs to the TMEM175 family.</text>
</comment>
<dbReference type="GO" id="GO:0016020">
    <property type="term" value="C:membrane"/>
    <property type="evidence" value="ECO:0007669"/>
    <property type="project" value="UniProtKB-SubCell"/>
</dbReference>
<keyword evidence="6" id="KW-0631">Potassium channel</keyword>
<evidence type="ECO:0000256" key="3">
    <source>
        <dbReference type="ARBA" id="ARBA00022448"/>
    </source>
</evidence>
<dbReference type="AlphaFoldDB" id="A0AAX1K4F5"/>
<evidence type="ECO:0000256" key="11">
    <source>
        <dbReference type="ARBA" id="ARBA00023303"/>
    </source>
</evidence>
<name>A0AAX1K4F5_STRMG</name>
<proteinExistence type="inferred from homology"/>
<dbReference type="InterPro" id="IPR010617">
    <property type="entry name" value="TMEM175-like"/>
</dbReference>
<evidence type="ECO:0000256" key="2">
    <source>
        <dbReference type="ARBA" id="ARBA00006920"/>
    </source>
</evidence>
<organism evidence="14 15">
    <name type="scientific">Streptococcus mutans</name>
    <dbReference type="NCBI Taxonomy" id="1309"/>
    <lineage>
        <taxon>Bacteria</taxon>
        <taxon>Bacillati</taxon>
        <taxon>Bacillota</taxon>
        <taxon>Bacilli</taxon>
        <taxon>Lactobacillales</taxon>
        <taxon>Streptococcaceae</taxon>
        <taxon>Streptococcus</taxon>
    </lineage>
</organism>
<protein>
    <submittedName>
        <fullName evidence="14">DUF1211 domain-containing protein</fullName>
    </submittedName>
</protein>
<gene>
    <name evidence="14" type="ORF">IGS65_003900</name>
</gene>
<dbReference type="Pfam" id="PF06736">
    <property type="entry name" value="TMEM175"/>
    <property type="match status" value="1"/>
</dbReference>
<evidence type="ECO:0000256" key="7">
    <source>
        <dbReference type="ARBA" id="ARBA00022958"/>
    </source>
</evidence>
<dbReference type="RefSeq" id="WP_192072177.1">
    <property type="nucleotide sequence ID" value="NZ_CP066294.2"/>
</dbReference>
<evidence type="ECO:0000256" key="13">
    <source>
        <dbReference type="SAM" id="Phobius"/>
    </source>
</evidence>
<feature type="transmembrane region" description="Helical" evidence="13">
    <location>
        <begin position="43"/>
        <end position="62"/>
    </location>
</feature>
<dbReference type="GO" id="GO:0015252">
    <property type="term" value="F:proton channel activity"/>
    <property type="evidence" value="ECO:0007669"/>
    <property type="project" value="InterPro"/>
</dbReference>
<evidence type="ECO:0000313" key="14">
    <source>
        <dbReference type="EMBL" id="QQL47996.1"/>
    </source>
</evidence>
<dbReference type="Proteomes" id="UP000595884">
    <property type="component" value="Chromosome"/>
</dbReference>
<keyword evidence="9" id="KW-0406">Ion transport</keyword>
<sequence>MTKERLAAFTDAILAIIMTILVLELKKPNPISWENLWQLRMNFFAYTISFFWLGAMWVLLHRNWHDIKSISNKTVWQSLLMLFFSSFFPYATNLVASDFNNSAAQSFYGIIVIAISCSNLWMQSDLSHIKENQKAEAIQTFSVKKSRWLKLDMFLKTLGLFLSLTIWSSAMMYTVLFVSLAIVFPNSITEEKKAK</sequence>
<keyword evidence="10 13" id="KW-0472">Membrane</keyword>
<reference evidence="15" key="1">
    <citation type="submission" date="2020-12" db="EMBL/GenBank/DDBJ databases">
        <authorList>
            <person name="Wen Z.T."/>
        </authorList>
    </citation>
    <scope>NUCLEOTIDE SEQUENCE [LARGE SCALE GENOMIC DNA]</scope>
    <source>
        <strain evidence="15">27-3</strain>
    </source>
</reference>
<evidence type="ECO:0000313" key="15">
    <source>
        <dbReference type="Proteomes" id="UP000595884"/>
    </source>
</evidence>
<keyword evidence="7" id="KW-0630">Potassium</keyword>
<keyword evidence="4" id="KW-0633">Potassium transport</keyword>
<feature type="transmembrane region" description="Helical" evidence="13">
    <location>
        <begin position="74"/>
        <end position="91"/>
    </location>
</feature>